<dbReference type="PANTHER" id="PTHR31225">
    <property type="entry name" value="OS04G0344100 PROTEIN-RELATED"/>
    <property type="match status" value="1"/>
</dbReference>
<dbReference type="InterPro" id="IPR005630">
    <property type="entry name" value="Terpene_synthase_metal-bd"/>
</dbReference>
<dbReference type="GO" id="GO:0016829">
    <property type="term" value="F:lyase activity"/>
    <property type="evidence" value="ECO:0007669"/>
    <property type="project" value="UniProtKB-KW"/>
</dbReference>
<dbReference type="Pfam" id="PF03936">
    <property type="entry name" value="Terpene_synth_C"/>
    <property type="match status" value="1"/>
</dbReference>
<dbReference type="EMBL" id="CAKOAT010107265">
    <property type="protein sequence ID" value="CAH8326921.1"/>
    <property type="molecule type" value="Genomic_DNA"/>
</dbReference>
<dbReference type="GO" id="GO:0006721">
    <property type="term" value="P:terpenoid metabolic process"/>
    <property type="evidence" value="ECO:0007669"/>
    <property type="project" value="UniProtKB-ARBA"/>
</dbReference>
<dbReference type="Proteomes" id="UP001642260">
    <property type="component" value="Unassembled WGS sequence"/>
</dbReference>
<comment type="caution">
    <text evidence="4">The sequence shown here is derived from an EMBL/GenBank/DDBJ whole genome shotgun (WGS) entry which is preliminary data.</text>
</comment>
<feature type="domain" description="Terpene synthase metal-binding" evidence="3">
    <location>
        <begin position="1"/>
        <end position="164"/>
    </location>
</feature>
<evidence type="ECO:0000259" key="3">
    <source>
        <dbReference type="Pfam" id="PF03936"/>
    </source>
</evidence>
<keyword evidence="2" id="KW-0456">Lyase</keyword>
<evidence type="ECO:0000256" key="1">
    <source>
        <dbReference type="ARBA" id="ARBA00022723"/>
    </source>
</evidence>
<evidence type="ECO:0000313" key="4">
    <source>
        <dbReference type="EMBL" id="CAH8326921.1"/>
    </source>
</evidence>
<keyword evidence="1" id="KW-0479">Metal-binding</keyword>
<dbReference type="InterPro" id="IPR050148">
    <property type="entry name" value="Terpene_synthase-like"/>
</dbReference>
<proteinExistence type="predicted"/>
<sequence>MMLTQYVTPLGILDDTFDRYASLPEAESLANSLERWAPDHNMDKQPDYLKFMLNSILNTFEELERELRPEGRLYSLDATKDEFKKLAKANFDLAKWAQVAHVPSFMEYMEVGEVEITLGASLAGIFMCLGKIATKEAYEWPKSRPKLFKSLSIKARLRNDITDGAIRELTKIVSEADKTINEEFLTTVDVGPRVLKATIDFARMITVTYNVDEGFTHPEGKSKEYMTSLFLNQIRL</sequence>
<accession>A0ABC8JIA4</accession>
<protein>
    <recommendedName>
        <fullName evidence="3">Terpene synthase metal-binding domain-containing protein</fullName>
    </recommendedName>
</protein>
<organism evidence="4 5">
    <name type="scientific">Eruca vesicaria subsp. sativa</name>
    <name type="common">Garden rocket</name>
    <name type="synonym">Eruca sativa</name>
    <dbReference type="NCBI Taxonomy" id="29727"/>
    <lineage>
        <taxon>Eukaryota</taxon>
        <taxon>Viridiplantae</taxon>
        <taxon>Streptophyta</taxon>
        <taxon>Embryophyta</taxon>
        <taxon>Tracheophyta</taxon>
        <taxon>Spermatophyta</taxon>
        <taxon>Magnoliopsida</taxon>
        <taxon>eudicotyledons</taxon>
        <taxon>Gunneridae</taxon>
        <taxon>Pentapetalae</taxon>
        <taxon>rosids</taxon>
        <taxon>malvids</taxon>
        <taxon>Brassicales</taxon>
        <taxon>Brassicaceae</taxon>
        <taxon>Brassiceae</taxon>
        <taxon>Eruca</taxon>
    </lineage>
</organism>
<dbReference type="AlphaFoldDB" id="A0ABC8JIA4"/>
<evidence type="ECO:0000313" key="5">
    <source>
        <dbReference type="Proteomes" id="UP001642260"/>
    </source>
</evidence>
<evidence type="ECO:0000256" key="2">
    <source>
        <dbReference type="ARBA" id="ARBA00023239"/>
    </source>
</evidence>
<gene>
    <name evidence="4" type="ORF">ERUC_LOCUS10879</name>
</gene>
<dbReference type="GO" id="GO:0046872">
    <property type="term" value="F:metal ion binding"/>
    <property type="evidence" value="ECO:0007669"/>
    <property type="project" value="UniProtKB-KW"/>
</dbReference>
<dbReference type="PANTHER" id="PTHR31225:SF242">
    <property type="entry name" value="TERPENOID SYNTHASE 9"/>
    <property type="match status" value="1"/>
</dbReference>
<keyword evidence="5" id="KW-1185">Reference proteome</keyword>
<dbReference type="InterPro" id="IPR008949">
    <property type="entry name" value="Isoprenoid_synthase_dom_sf"/>
</dbReference>
<dbReference type="Gene3D" id="1.10.600.10">
    <property type="entry name" value="Farnesyl Diphosphate Synthase"/>
    <property type="match status" value="2"/>
</dbReference>
<name>A0ABC8JIA4_ERUVS</name>
<dbReference type="SUPFAM" id="SSF48576">
    <property type="entry name" value="Terpenoid synthases"/>
    <property type="match status" value="1"/>
</dbReference>
<reference evidence="4 5" key="1">
    <citation type="submission" date="2022-03" db="EMBL/GenBank/DDBJ databases">
        <authorList>
            <person name="Macdonald S."/>
            <person name="Ahmed S."/>
            <person name="Newling K."/>
        </authorList>
    </citation>
    <scope>NUCLEOTIDE SEQUENCE [LARGE SCALE GENOMIC DNA]</scope>
</reference>